<reference evidence="1" key="1">
    <citation type="submission" date="2021-02" db="EMBL/GenBank/DDBJ databases">
        <authorList>
            <person name="Nowell W R."/>
        </authorList>
    </citation>
    <scope>NUCLEOTIDE SEQUENCE</scope>
</reference>
<protein>
    <submittedName>
        <fullName evidence="1">Uncharacterized protein</fullName>
    </submittedName>
</protein>
<dbReference type="Gene3D" id="3.40.50.150">
    <property type="entry name" value="Vaccinia Virus protein VP39"/>
    <property type="match status" value="1"/>
</dbReference>
<proteinExistence type="predicted"/>
<dbReference type="InterPro" id="IPR029033">
    <property type="entry name" value="His_PPase_superfam"/>
</dbReference>
<evidence type="ECO:0000313" key="2">
    <source>
        <dbReference type="Proteomes" id="UP000663865"/>
    </source>
</evidence>
<comment type="caution">
    <text evidence="1">The sequence shown here is derived from an EMBL/GenBank/DDBJ whole genome shotgun (WGS) entry which is preliminary data.</text>
</comment>
<gene>
    <name evidence="1" type="ORF">KIK155_LOCUS11947</name>
</gene>
<dbReference type="InterPro" id="IPR029063">
    <property type="entry name" value="SAM-dependent_MTases_sf"/>
</dbReference>
<accession>A0A818DN59</accession>
<dbReference type="SUPFAM" id="SSF53254">
    <property type="entry name" value="Phosphoglycerate mutase-like"/>
    <property type="match status" value="1"/>
</dbReference>
<dbReference type="Proteomes" id="UP000663865">
    <property type="component" value="Unassembled WGS sequence"/>
</dbReference>
<dbReference type="EMBL" id="CAJNYV010001901">
    <property type="protein sequence ID" value="CAF3444860.1"/>
    <property type="molecule type" value="Genomic_DNA"/>
</dbReference>
<sequence>MTTNDQRLYISIAHRQLPPLILTALGLFNDSDYLGTTDANSTFALDKINYQRAWKSRNFVTFMGNIALERLNCASPSLSEMSSMDTNDDSKNELIVHTPRTEFQRSDCLVPWVKSTKMHLRYYHVFIKTELENLLNQISNIRIVNGYNDNGNWCAIFQKIA</sequence>
<dbReference type="AlphaFoldDB" id="A0A818DN59"/>
<organism evidence="1 2">
    <name type="scientific">Rotaria socialis</name>
    <dbReference type="NCBI Taxonomy" id="392032"/>
    <lineage>
        <taxon>Eukaryota</taxon>
        <taxon>Metazoa</taxon>
        <taxon>Spiralia</taxon>
        <taxon>Gnathifera</taxon>
        <taxon>Rotifera</taxon>
        <taxon>Eurotatoria</taxon>
        <taxon>Bdelloidea</taxon>
        <taxon>Philodinida</taxon>
        <taxon>Philodinidae</taxon>
        <taxon>Rotaria</taxon>
    </lineage>
</organism>
<evidence type="ECO:0000313" key="1">
    <source>
        <dbReference type="EMBL" id="CAF3444860.1"/>
    </source>
</evidence>
<name>A0A818DN59_9BILA</name>